<keyword evidence="2" id="KW-1185">Reference proteome</keyword>
<protein>
    <recommendedName>
        <fullName evidence="3">DUF2256 domain-containing protein</fullName>
    </recommendedName>
</protein>
<reference evidence="1 2" key="1">
    <citation type="submission" date="2020-05" db="EMBL/GenBank/DDBJ databases">
        <title>Azospirillum oleiclasticum sp. nov, a nitrogen-fixing and heavy crude oil-emulsifying bacterium isolated from the crude oil of Yumen Oilfield.</title>
        <authorList>
            <person name="Wu D."/>
            <person name="Cai M."/>
            <person name="Zhang X."/>
        </authorList>
    </citation>
    <scope>NUCLEOTIDE SEQUENCE [LARGE SCALE GENOMIC DNA]</scope>
    <source>
        <strain evidence="1 2">ROY-1-1-2</strain>
    </source>
</reference>
<evidence type="ECO:0008006" key="3">
    <source>
        <dbReference type="Google" id="ProtNLM"/>
    </source>
</evidence>
<dbReference type="EMBL" id="JABFDB010000027">
    <property type="protein sequence ID" value="NYZ23447.1"/>
    <property type="molecule type" value="Genomic_DNA"/>
</dbReference>
<accession>A0ABX2TGH3</accession>
<evidence type="ECO:0000313" key="2">
    <source>
        <dbReference type="Proteomes" id="UP000584642"/>
    </source>
</evidence>
<comment type="caution">
    <text evidence="1">The sequence shown here is derived from an EMBL/GenBank/DDBJ whole genome shotgun (WGS) entry which is preliminary data.</text>
</comment>
<organism evidence="1 2">
    <name type="scientific">Azospirillum oleiclasticum</name>
    <dbReference type="NCBI Taxonomy" id="2735135"/>
    <lineage>
        <taxon>Bacteria</taxon>
        <taxon>Pseudomonadati</taxon>
        <taxon>Pseudomonadota</taxon>
        <taxon>Alphaproteobacteria</taxon>
        <taxon>Rhodospirillales</taxon>
        <taxon>Azospirillaceae</taxon>
        <taxon>Azospirillum</taxon>
    </lineage>
</organism>
<proteinExistence type="predicted"/>
<dbReference type="RefSeq" id="WP_180285221.1">
    <property type="nucleotide sequence ID" value="NZ_JABFDB010000027.1"/>
</dbReference>
<sequence>MRTLYCACCGRPFHRTSPRGPAPLYCSADCRAQMQVRRRVWSAADRLVDRKADRRVRALPAPA</sequence>
<gene>
    <name evidence="1" type="ORF">HND93_27420</name>
</gene>
<name>A0ABX2TGH3_9PROT</name>
<evidence type="ECO:0000313" key="1">
    <source>
        <dbReference type="EMBL" id="NYZ23447.1"/>
    </source>
</evidence>
<dbReference type="Proteomes" id="UP000584642">
    <property type="component" value="Unassembled WGS sequence"/>
</dbReference>